<protein>
    <submittedName>
        <fullName evidence="1">Uncharacterized protein</fullName>
    </submittedName>
</protein>
<reference evidence="1" key="1">
    <citation type="submission" date="2023-04" db="EMBL/GenBank/DDBJ databases">
        <title>Black Yeasts Isolated from many extreme environments.</title>
        <authorList>
            <person name="Coleine C."/>
            <person name="Stajich J.E."/>
            <person name="Selbmann L."/>
        </authorList>
    </citation>
    <scope>NUCLEOTIDE SEQUENCE</scope>
    <source>
        <strain evidence="1">CCFEE 5312</strain>
    </source>
</reference>
<accession>A0AAJ0DAR2</accession>
<gene>
    <name evidence="1" type="ORF">LTR09_012078</name>
</gene>
<comment type="caution">
    <text evidence="1">The sequence shown here is derived from an EMBL/GenBank/DDBJ whole genome shotgun (WGS) entry which is preliminary data.</text>
</comment>
<name>A0AAJ0DAR2_9PEZI</name>
<dbReference type="Proteomes" id="UP001271007">
    <property type="component" value="Unassembled WGS sequence"/>
</dbReference>
<organism evidence="1 2">
    <name type="scientific">Extremus antarcticus</name>
    <dbReference type="NCBI Taxonomy" id="702011"/>
    <lineage>
        <taxon>Eukaryota</taxon>
        <taxon>Fungi</taxon>
        <taxon>Dikarya</taxon>
        <taxon>Ascomycota</taxon>
        <taxon>Pezizomycotina</taxon>
        <taxon>Dothideomycetes</taxon>
        <taxon>Dothideomycetidae</taxon>
        <taxon>Mycosphaerellales</taxon>
        <taxon>Extremaceae</taxon>
        <taxon>Extremus</taxon>
    </lineage>
</organism>
<evidence type="ECO:0000313" key="2">
    <source>
        <dbReference type="Proteomes" id="UP001271007"/>
    </source>
</evidence>
<keyword evidence="2" id="KW-1185">Reference proteome</keyword>
<dbReference type="AlphaFoldDB" id="A0AAJ0DAR2"/>
<evidence type="ECO:0000313" key="1">
    <source>
        <dbReference type="EMBL" id="KAK3046439.1"/>
    </source>
</evidence>
<dbReference type="EMBL" id="JAWDJX010000092">
    <property type="protein sequence ID" value="KAK3046439.1"/>
    <property type="molecule type" value="Genomic_DNA"/>
</dbReference>
<sequence>MVSHLEILRNHGETTSLYEHSLQNALDLASGHLPLVVVMQEPCNLADTASYENMVYGDDAASLYSVERVGCPALQEVERLAEEASADRYGLEDFSVFDINTLLSPDMQDDSKNLEADLLAAHQTFWDMIKAMAPKVILVLTCTAGESQHKPVRLLSSSLKLAGSSWSREDVRLANQVLRLCFAKAFIGLSSEDPVELEDTELLQAWRAQLKAQEDLRAVEENLGNILTLN</sequence>
<proteinExistence type="predicted"/>